<keyword evidence="4" id="KW-0539">Nucleus</keyword>
<protein>
    <submittedName>
        <fullName evidence="8">DNA-directed RNA polymerase II subunit RPB11</fullName>
    </submittedName>
</protein>
<dbReference type="GO" id="GO:0006366">
    <property type="term" value="P:transcription by RNA polymerase II"/>
    <property type="evidence" value="ECO:0007669"/>
    <property type="project" value="InterPro"/>
</dbReference>
<feature type="domain" description="DNA-directed RNA polymerase RBP11-like dimerisation" evidence="6">
    <location>
        <begin position="30"/>
        <end position="102"/>
    </location>
</feature>
<dbReference type="InterPro" id="IPR036603">
    <property type="entry name" value="RBP11-like"/>
</dbReference>
<gene>
    <name evidence="7" type="ORF">AKO1_014115</name>
    <name evidence="8" type="ORF">AKO1_014873</name>
</gene>
<comment type="subcellular location">
    <subcellularLocation>
        <location evidence="1">Nucleus</location>
    </subcellularLocation>
</comment>
<evidence type="ECO:0000256" key="3">
    <source>
        <dbReference type="ARBA" id="ARBA00023163"/>
    </source>
</evidence>
<organism evidence="8 9">
    <name type="scientific">Acrasis kona</name>
    <dbReference type="NCBI Taxonomy" id="1008807"/>
    <lineage>
        <taxon>Eukaryota</taxon>
        <taxon>Discoba</taxon>
        <taxon>Heterolobosea</taxon>
        <taxon>Tetramitia</taxon>
        <taxon>Eutetramitia</taxon>
        <taxon>Acrasidae</taxon>
        <taxon>Acrasis</taxon>
    </lineage>
</organism>
<dbReference type="InterPro" id="IPR022905">
    <property type="entry name" value="Rpo11-like"/>
</dbReference>
<dbReference type="Pfam" id="PF13656">
    <property type="entry name" value="RNA_pol_L_2"/>
    <property type="match status" value="1"/>
</dbReference>
<dbReference type="Gene3D" id="3.30.1360.10">
    <property type="entry name" value="RNA polymerase, RBP11-like subunit"/>
    <property type="match status" value="1"/>
</dbReference>
<dbReference type="EMBL" id="JAOPGA020000917">
    <property type="protein sequence ID" value="KAL0482950.1"/>
    <property type="molecule type" value="Genomic_DNA"/>
</dbReference>
<comment type="caution">
    <text evidence="8">The sequence shown here is derived from an EMBL/GenBank/DDBJ whole genome shotgun (WGS) entry which is preliminary data.</text>
</comment>
<dbReference type="GO" id="GO:0005665">
    <property type="term" value="C:RNA polymerase II, core complex"/>
    <property type="evidence" value="ECO:0007669"/>
    <property type="project" value="InterPro"/>
</dbReference>
<evidence type="ECO:0000313" key="7">
    <source>
        <dbReference type="EMBL" id="KAL0482950.1"/>
    </source>
</evidence>
<dbReference type="SUPFAM" id="SSF55257">
    <property type="entry name" value="RBP11-like subunits of RNA polymerase"/>
    <property type="match status" value="1"/>
</dbReference>
<dbReference type="InterPro" id="IPR037685">
    <property type="entry name" value="RBP11"/>
</dbReference>
<dbReference type="GO" id="GO:0003899">
    <property type="term" value="F:DNA-directed RNA polymerase activity"/>
    <property type="evidence" value="ECO:0007669"/>
    <property type="project" value="InterPro"/>
</dbReference>
<dbReference type="InterPro" id="IPR009025">
    <property type="entry name" value="RBP11-like_dimer"/>
</dbReference>
<dbReference type="Proteomes" id="UP001431209">
    <property type="component" value="Unassembled WGS sequence"/>
</dbReference>
<accession>A0AAW2Z2Z0</accession>
<evidence type="ECO:0000259" key="6">
    <source>
        <dbReference type="Pfam" id="PF13656"/>
    </source>
</evidence>
<proteinExistence type="inferred from homology"/>
<dbReference type="CDD" id="cd06926">
    <property type="entry name" value="RNAP_II_RPB11"/>
    <property type="match status" value="1"/>
</dbReference>
<keyword evidence="3" id="KW-0804">Transcription</keyword>
<reference evidence="8 9" key="1">
    <citation type="submission" date="2024-03" db="EMBL/GenBank/DDBJ databases">
        <title>The Acrasis kona genome and developmental transcriptomes reveal deep origins of eukaryotic multicellular pathways.</title>
        <authorList>
            <person name="Sheikh S."/>
            <person name="Fu C.-J."/>
            <person name="Brown M.W."/>
            <person name="Baldauf S.L."/>
        </authorList>
    </citation>
    <scope>NUCLEOTIDE SEQUENCE [LARGE SCALE GENOMIC DNA]</scope>
    <source>
        <strain evidence="8 9">ATCC MYA-3509</strain>
    </source>
</reference>
<dbReference type="GO" id="GO:0003677">
    <property type="term" value="F:DNA binding"/>
    <property type="evidence" value="ECO:0007669"/>
    <property type="project" value="InterPro"/>
</dbReference>
<dbReference type="AlphaFoldDB" id="A0AAW2Z2Z0"/>
<evidence type="ECO:0000256" key="4">
    <source>
        <dbReference type="ARBA" id="ARBA00023242"/>
    </source>
</evidence>
<keyword evidence="2 8" id="KW-0240">DNA-directed RNA polymerase</keyword>
<sequence>MNKPDTFELFDMEDEIKFREDKVEKMANACNYYINKEDHTLGNLIRMQLLQNKDVVFAGYKNAHPLKYDIDIKIQTVPDVTPRETLGVAVNELIDQIKSLKSQFQDELAKNQKHHANEMYGSSSGHSYDQNAWDQ</sequence>
<dbReference type="EMBL" id="JAOPGA020000919">
    <property type="protein sequence ID" value="KAL0482977.1"/>
    <property type="molecule type" value="Genomic_DNA"/>
</dbReference>
<dbReference type="PANTHER" id="PTHR13946">
    <property type="entry name" value="DNA-DIRECTED RNA POLYMERASE I,II,III"/>
    <property type="match status" value="1"/>
</dbReference>
<dbReference type="PROSITE" id="PS01154">
    <property type="entry name" value="RNA_POL_L_13KD"/>
    <property type="match status" value="1"/>
</dbReference>
<evidence type="ECO:0000313" key="8">
    <source>
        <dbReference type="EMBL" id="KAL0482977.1"/>
    </source>
</evidence>
<evidence type="ECO:0000256" key="5">
    <source>
        <dbReference type="ARBA" id="ARBA00025751"/>
    </source>
</evidence>
<keyword evidence="9" id="KW-1185">Reference proteome</keyword>
<evidence type="ECO:0000256" key="1">
    <source>
        <dbReference type="ARBA" id="ARBA00004123"/>
    </source>
</evidence>
<dbReference type="GO" id="GO:0046983">
    <property type="term" value="F:protein dimerization activity"/>
    <property type="evidence" value="ECO:0007669"/>
    <property type="project" value="InterPro"/>
</dbReference>
<name>A0AAW2Z2Z0_9EUKA</name>
<dbReference type="PANTHER" id="PTHR13946:SF16">
    <property type="entry name" value="DNA-DIRECTED RNA POLYMERASE II SUBUNIT RPB11"/>
    <property type="match status" value="1"/>
</dbReference>
<evidence type="ECO:0000313" key="9">
    <source>
        <dbReference type="Proteomes" id="UP001431209"/>
    </source>
</evidence>
<comment type="similarity">
    <text evidence="5">Belongs to the archaeal Rpo11/eukaryotic RPB11/RPC19 RNA polymerase subunit family.</text>
</comment>
<dbReference type="InterPro" id="IPR008193">
    <property type="entry name" value="RNA_pol_Rpb11_13-16kDa_CS"/>
</dbReference>
<evidence type="ECO:0000256" key="2">
    <source>
        <dbReference type="ARBA" id="ARBA00022478"/>
    </source>
</evidence>
<dbReference type="HAMAP" id="MF_00261">
    <property type="entry name" value="RNApol_arch_Rpo11"/>
    <property type="match status" value="1"/>
</dbReference>